<dbReference type="Pfam" id="PF13639">
    <property type="entry name" value="zf-RING_2"/>
    <property type="match status" value="1"/>
</dbReference>
<evidence type="ECO:0000313" key="5">
    <source>
        <dbReference type="Proteomes" id="UP001174677"/>
    </source>
</evidence>
<dbReference type="Gene3D" id="3.30.40.10">
    <property type="entry name" value="Zinc/RING finger domain, C3HC4 (zinc finger)"/>
    <property type="match status" value="1"/>
</dbReference>
<reference evidence="4" key="1">
    <citation type="journal article" date="2023" name="Plant Biotechnol. J.">
        <title>Chromosome-level wild Hevea brasiliensis genome provides new tools for genomic-assisted breeding and valuable loci to elevate rubber yield.</title>
        <authorList>
            <person name="Cheng H."/>
            <person name="Song X."/>
            <person name="Hu Y."/>
            <person name="Wu T."/>
            <person name="Yang Q."/>
            <person name="An Z."/>
            <person name="Feng S."/>
            <person name="Deng Z."/>
            <person name="Wu W."/>
            <person name="Zeng X."/>
            <person name="Tu M."/>
            <person name="Wang X."/>
            <person name="Huang H."/>
        </authorList>
    </citation>
    <scope>NUCLEOTIDE SEQUENCE</scope>
    <source>
        <strain evidence="4">MT/VB/25A 57/8</strain>
    </source>
</reference>
<dbReference type="PROSITE" id="PS50089">
    <property type="entry name" value="ZF_RING_2"/>
    <property type="match status" value="1"/>
</dbReference>
<dbReference type="InterPro" id="IPR013083">
    <property type="entry name" value="Znf_RING/FYVE/PHD"/>
</dbReference>
<evidence type="ECO:0000259" key="3">
    <source>
        <dbReference type="PROSITE" id="PS50089"/>
    </source>
</evidence>
<dbReference type="SMART" id="SM00184">
    <property type="entry name" value="RING"/>
    <property type="match status" value="1"/>
</dbReference>
<dbReference type="SUPFAM" id="SSF57850">
    <property type="entry name" value="RING/U-box"/>
    <property type="match status" value="1"/>
</dbReference>
<evidence type="ECO:0000256" key="2">
    <source>
        <dbReference type="SAM" id="Phobius"/>
    </source>
</evidence>
<evidence type="ECO:0000256" key="1">
    <source>
        <dbReference type="PROSITE-ProRule" id="PRU00175"/>
    </source>
</evidence>
<accession>A0ABQ9L7G6</accession>
<dbReference type="Proteomes" id="UP001174677">
    <property type="component" value="Chromosome 14"/>
</dbReference>
<keyword evidence="2" id="KW-0812">Transmembrane</keyword>
<keyword evidence="1" id="KW-0863">Zinc-finger</keyword>
<dbReference type="PANTHER" id="PTHR46719:SF18">
    <property type="entry name" value="FINGER PROTEIN ATL2I, PUTATIVE-RELATED"/>
    <property type="match status" value="1"/>
</dbReference>
<keyword evidence="1" id="KW-0479">Metal-binding</keyword>
<gene>
    <name evidence="4" type="ORF">P3X46_025187</name>
</gene>
<keyword evidence="1" id="KW-0862">Zinc</keyword>
<dbReference type="PANTHER" id="PTHR46719">
    <property type="entry name" value="TRANSCRIPTION FACTOR C2H2 FAMILY-RELATED"/>
    <property type="match status" value="1"/>
</dbReference>
<feature type="transmembrane region" description="Helical" evidence="2">
    <location>
        <begin position="20"/>
        <end position="39"/>
    </location>
</feature>
<evidence type="ECO:0000313" key="4">
    <source>
        <dbReference type="EMBL" id="KAJ9159708.1"/>
    </source>
</evidence>
<keyword evidence="5" id="KW-1185">Reference proteome</keyword>
<dbReference type="InterPro" id="IPR001841">
    <property type="entry name" value="Znf_RING"/>
</dbReference>
<dbReference type="InterPro" id="IPR045899">
    <property type="entry name" value="ATL71-like"/>
</dbReference>
<keyword evidence="2" id="KW-1133">Transmembrane helix</keyword>
<feature type="domain" description="RING-type" evidence="3">
    <location>
        <begin position="100"/>
        <end position="140"/>
    </location>
</feature>
<name>A0ABQ9L7G6_HEVBR</name>
<protein>
    <recommendedName>
        <fullName evidence="3">RING-type domain-containing protein</fullName>
    </recommendedName>
</protein>
<dbReference type="EMBL" id="JARPOI010000014">
    <property type="protein sequence ID" value="KAJ9159708.1"/>
    <property type="molecule type" value="Genomic_DNA"/>
</dbReference>
<organism evidence="4 5">
    <name type="scientific">Hevea brasiliensis</name>
    <name type="common">Para rubber tree</name>
    <name type="synonym">Siphonia brasiliensis</name>
    <dbReference type="NCBI Taxonomy" id="3981"/>
    <lineage>
        <taxon>Eukaryota</taxon>
        <taxon>Viridiplantae</taxon>
        <taxon>Streptophyta</taxon>
        <taxon>Embryophyta</taxon>
        <taxon>Tracheophyta</taxon>
        <taxon>Spermatophyta</taxon>
        <taxon>Magnoliopsida</taxon>
        <taxon>eudicotyledons</taxon>
        <taxon>Gunneridae</taxon>
        <taxon>Pentapetalae</taxon>
        <taxon>rosids</taxon>
        <taxon>fabids</taxon>
        <taxon>Malpighiales</taxon>
        <taxon>Euphorbiaceae</taxon>
        <taxon>Crotonoideae</taxon>
        <taxon>Micrandreae</taxon>
        <taxon>Hevea</taxon>
    </lineage>
</organism>
<comment type="caution">
    <text evidence="4">The sequence shown here is derived from an EMBL/GenBank/DDBJ whole genome shotgun (WGS) entry which is preliminary data.</text>
</comment>
<keyword evidence="2" id="KW-0472">Membrane</keyword>
<dbReference type="CDD" id="cd16461">
    <property type="entry name" value="RING-H2_EL5-like"/>
    <property type="match status" value="1"/>
</dbReference>
<proteinExistence type="predicted"/>
<sequence length="173" mass="19012">MNSTTPLEVNLGIFPTIFKASIGSLSLLSVILLTVYLCTRRGPSPPDPSSHDGVSSSSDVQDPSFSVTINIEVPLNTYPKILFSDAKHEKGDSRIASSSICLVEYSDNDVLRLLPDCGHVFHVQCVDQWLKLHPTCPICRNSSPHTQSNLTPQMPPTPTTQPFVDPLFVRLMH</sequence>